<keyword evidence="1" id="KW-0472">Membrane</keyword>
<dbReference type="EMBL" id="JAENHP010000001">
    <property type="protein sequence ID" value="MBM2614809.1"/>
    <property type="molecule type" value="Genomic_DNA"/>
</dbReference>
<keyword evidence="1" id="KW-0812">Transmembrane</keyword>
<name>A0ABS2A6A4_9ACTN</name>
<evidence type="ECO:0000256" key="1">
    <source>
        <dbReference type="SAM" id="Phobius"/>
    </source>
</evidence>
<gene>
    <name evidence="2" type="ORF">JIG36_04465</name>
</gene>
<evidence type="ECO:0000313" key="3">
    <source>
        <dbReference type="Proteomes" id="UP000632138"/>
    </source>
</evidence>
<organism evidence="2 3">
    <name type="scientific">Paractinoplanes ovalisporus</name>
    <dbReference type="NCBI Taxonomy" id="2810368"/>
    <lineage>
        <taxon>Bacteria</taxon>
        <taxon>Bacillati</taxon>
        <taxon>Actinomycetota</taxon>
        <taxon>Actinomycetes</taxon>
        <taxon>Micromonosporales</taxon>
        <taxon>Micromonosporaceae</taxon>
        <taxon>Paractinoplanes</taxon>
    </lineage>
</organism>
<reference evidence="2 3" key="1">
    <citation type="submission" date="2021-01" db="EMBL/GenBank/DDBJ databases">
        <title>Actinoplanes sp. nov. LDG1-06 isolated from lichen.</title>
        <authorList>
            <person name="Saeng-In P."/>
            <person name="Phongsopitanun W."/>
            <person name="Kanchanasin P."/>
            <person name="Yuki M."/>
            <person name="Kudo T."/>
            <person name="Ohkuma M."/>
            <person name="Tanasupawat S."/>
        </authorList>
    </citation>
    <scope>NUCLEOTIDE SEQUENCE [LARGE SCALE GENOMIC DNA]</scope>
    <source>
        <strain evidence="2 3">LDG1-06</strain>
    </source>
</reference>
<evidence type="ECO:0000313" key="2">
    <source>
        <dbReference type="EMBL" id="MBM2614809.1"/>
    </source>
</evidence>
<feature type="transmembrane region" description="Helical" evidence="1">
    <location>
        <begin position="42"/>
        <end position="63"/>
    </location>
</feature>
<accession>A0ABS2A6A4</accession>
<comment type="caution">
    <text evidence="2">The sequence shown here is derived from an EMBL/GenBank/DDBJ whole genome shotgun (WGS) entry which is preliminary data.</text>
</comment>
<dbReference type="Proteomes" id="UP000632138">
    <property type="component" value="Unassembled WGS sequence"/>
</dbReference>
<sequence length="406" mass="42698">MSEDDRAVRILRTLPDEPPAPSTVDLARTITDGKRRRRTRQWSGGVAVAAVTAVAATGGALALRETPSPPPLIPPAASKAPVASKAAVPVPTGCAVALLPTGGIKKALITASDPSGRYQAGRIYPGDDVRTVFWKDGVLQSTPSMPGADASYDDINSAGLAVGTSFEGEEQRAYATDRGTVKQLAGGRAAAAAVNDKGVIVGTLGAPFFDGVPARWASATARPEKLPLPDGYIGGDATVIDEDGTVAGRIYRKVGRLAGYLWRPDGTVSLLPVPPGNDFFWPESISDGWVYGRAGQDTGVKNGRAGSAREFTSFKYDIAANKYERMPVNMGPPALGAENGRVLGVTEGYSPVIVAGSKIVDLPRYRNLKEYEVTGFSADGKVAVGYTTDTDRTEGVVNRPLRWTCH</sequence>
<proteinExistence type="predicted"/>
<keyword evidence="3" id="KW-1185">Reference proteome</keyword>
<dbReference type="RefSeq" id="WP_203374668.1">
    <property type="nucleotide sequence ID" value="NZ_JAENHP010000001.1"/>
</dbReference>
<protein>
    <submittedName>
        <fullName evidence="2">Uncharacterized protein</fullName>
    </submittedName>
</protein>
<keyword evidence="1" id="KW-1133">Transmembrane helix</keyword>